<gene>
    <name evidence="11" type="ORF">SSP0437_LOCUS861</name>
</gene>
<dbReference type="PROSITE" id="PS50032">
    <property type="entry name" value="KA1"/>
    <property type="match status" value="1"/>
</dbReference>
<dbReference type="InterPro" id="IPR028375">
    <property type="entry name" value="KA1/Ssp2_C"/>
</dbReference>
<feature type="region of interest" description="Disordered" evidence="9">
    <location>
        <begin position="160"/>
        <end position="196"/>
    </location>
</feature>
<evidence type="ECO:0000256" key="9">
    <source>
        <dbReference type="SAM" id="MobiDB-lite"/>
    </source>
</evidence>
<dbReference type="Pfam" id="PF02149">
    <property type="entry name" value="KA1"/>
    <property type="match status" value="1"/>
</dbReference>
<evidence type="ECO:0000256" key="2">
    <source>
        <dbReference type="ARBA" id="ARBA00022527"/>
    </source>
</evidence>
<evidence type="ECO:0000256" key="3">
    <source>
        <dbReference type="ARBA" id="ARBA00022679"/>
    </source>
</evidence>
<evidence type="ECO:0000256" key="1">
    <source>
        <dbReference type="ARBA" id="ARBA00012513"/>
    </source>
</evidence>
<proteinExistence type="predicted"/>
<name>A0A7S1YAC2_9EUKA</name>
<keyword evidence="5" id="KW-0418">Kinase</keyword>
<keyword evidence="4" id="KW-0547">Nucleotide-binding</keyword>
<comment type="catalytic activity">
    <reaction evidence="8">
        <text>L-seryl-[protein] + ATP = O-phospho-L-seryl-[protein] + ADP + H(+)</text>
        <dbReference type="Rhea" id="RHEA:17989"/>
        <dbReference type="Rhea" id="RHEA-COMP:9863"/>
        <dbReference type="Rhea" id="RHEA-COMP:11604"/>
        <dbReference type="ChEBI" id="CHEBI:15378"/>
        <dbReference type="ChEBI" id="CHEBI:29999"/>
        <dbReference type="ChEBI" id="CHEBI:30616"/>
        <dbReference type="ChEBI" id="CHEBI:83421"/>
        <dbReference type="ChEBI" id="CHEBI:456216"/>
        <dbReference type="EC" id="2.7.11.1"/>
    </reaction>
</comment>
<evidence type="ECO:0000313" key="11">
    <source>
        <dbReference type="EMBL" id="CAD9286794.1"/>
    </source>
</evidence>
<dbReference type="GO" id="GO:0004674">
    <property type="term" value="F:protein serine/threonine kinase activity"/>
    <property type="evidence" value="ECO:0007669"/>
    <property type="project" value="UniProtKB-KW"/>
</dbReference>
<dbReference type="GO" id="GO:0005524">
    <property type="term" value="F:ATP binding"/>
    <property type="evidence" value="ECO:0007669"/>
    <property type="project" value="UniProtKB-KW"/>
</dbReference>
<dbReference type="EMBL" id="HBGL01001103">
    <property type="protein sequence ID" value="CAD9286794.1"/>
    <property type="molecule type" value="Transcribed_RNA"/>
</dbReference>
<evidence type="ECO:0000259" key="10">
    <source>
        <dbReference type="PROSITE" id="PS50032"/>
    </source>
</evidence>
<feature type="region of interest" description="Disordered" evidence="9">
    <location>
        <begin position="1"/>
        <end position="109"/>
    </location>
</feature>
<protein>
    <recommendedName>
        <fullName evidence="1">non-specific serine/threonine protein kinase</fullName>
        <ecNumber evidence="1">2.7.11.1</ecNumber>
    </recommendedName>
</protein>
<dbReference type="EC" id="2.7.11.1" evidence="1"/>
<sequence length="342" mass="37114">MAAAAASPVAPELVAALREDEGGSPTSSSVPASPVPSHTTGSGSSRSKRLSGMFKRLAGGPDEGGRARSQTMMPVAEGSPVVANGSSPPSAGAMMPGARLSGGRDRSNRLSWAPGALAAATGGGDSKKKVLKELVKSSGGLGKNATPEEYKAYMRAKYEEQMRTEQELREAKEFDLDSFDPETSDEPPPHPGSLRKHMTVESYKLFMKKKYLYEQWESAQLRKGNKERVEQLRAERAAVDESQGQLARTIKGIFTHQTTSVRDPEDVFDSVGQALRQLPELSFKKKSGLVWRCKDKSKGVSFEIEVVRVEHLGVTGIKFARMGGDVWTYKELTQDVLRSVVL</sequence>
<keyword evidence="3" id="KW-0808">Transferase</keyword>
<organism evidence="11">
    <name type="scientific">Sexangularia sp. CB-2014</name>
    <dbReference type="NCBI Taxonomy" id="1486929"/>
    <lineage>
        <taxon>Eukaryota</taxon>
        <taxon>Amoebozoa</taxon>
        <taxon>Tubulinea</taxon>
        <taxon>Elardia</taxon>
        <taxon>Arcellinida</taxon>
        <taxon>Arcellinida incertae sedis</taxon>
        <taxon>Sexangularia</taxon>
    </lineage>
</organism>
<feature type="domain" description="KA1" evidence="10">
    <location>
        <begin position="293"/>
        <end position="342"/>
    </location>
</feature>
<feature type="compositionally biased region" description="Basic and acidic residues" evidence="9">
    <location>
        <begin position="160"/>
        <end position="175"/>
    </location>
</feature>
<evidence type="ECO:0000256" key="8">
    <source>
        <dbReference type="ARBA" id="ARBA00048679"/>
    </source>
</evidence>
<feature type="compositionally biased region" description="Low complexity" evidence="9">
    <location>
        <begin position="24"/>
        <end position="45"/>
    </location>
</feature>
<comment type="catalytic activity">
    <reaction evidence="7">
        <text>L-threonyl-[protein] + ATP = O-phospho-L-threonyl-[protein] + ADP + H(+)</text>
        <dbReference type="Rhea" id="RHEA:46608"/>
        <dbReference type="Rhea" id="RHEA-COMP:11060"/>
        <dbReference type="Rhea" id="RHEA-COMP:11605"/>
        <dbReference type="ChEBI" id="CHEBI:15378"/>
        <dbReference type="ChEBI" id="CHEBI:30013"/>
        <dbReference type="ChEBI" id="CHEBI:30616"/>
        <dbReference type="ChEBI" id="CHEBI:61977"/>
        <dbReference type="ChEBI" id="CHEBI:456216"/>
        <dbReference type="EC" id="2.7.11.1"/>
    </reaction>
</comment>
<dbReference type="InterPro" id="IPR001772">
    <property type="entry name" value="KA1_dom"/>
</dbReference>
<accession>A0A7S1YAC2</accession>
<feature type="compositionally biased region" description="Low complexity" evidence="9">
    <location>
        <begin position="1"/>
        <end position="16"/>
    </location>
</feature>
<evidence type="ECO:0000256" key="5">
    <source>
        <dbReference type="ARBA" id="ARBA00022777"/>
    </source>
</evidence>
<feature type="compositionally biased region" description="Acidic residues" evidence="9">
    <location>
        <begin position="176"/>
        <end position="185"/>
    </location>
</feature>
<keyword evidence="2" id="KW-0723">Serine/threonine-protein kinase</keyword>
<dbReference type="AlphaFoldDB" id="A0A7S1YAC2"/>
<evidence type="ECO:0000256" key="7">
    <source>
        <dbReference type="ARBA" id="ARBA00047899"/>
    </source>
</evidence>
<reference evidence="11" key="1">
    <citation type="submission" date="2021-01" db="EMBL/GenBank/DDBJ databases">
        <authorList>
            <person name="Corre E."/>
            <person name="Pelletier E."/>
            <person name="Niang G."/>
            <person name="Scheremetjew M."/>
            <person name="Finn R."/>
            <person name="Kale V."/>
            <person name="Holt S."/>
            <person name="Cochrane G."/>
            <person name="Meng A."/>
            <person name="Brown T."/>
            <person name="Cohen L."/>
        </authorList>
    </citation>
    <scope>NUCLEOTIDE SEQUENCE</scope>
    <source>
        <strain evidence="11">ATCC 50979</strain>
    </source>
</reference>
<dbReference type="CDD" id="cd12121">
    <property type="entry name" value="MARK_C_like"/>
    <property type="match status" value="1"/>
</dbReference>
<dbReference type="SUPFAM" id="SSF103243">
    <property type="entry name" value="KA1-like"/>
    <property type="match status" value="1"/>
</dbReference>
<evidence type="ECO:0000256" key="6">
    <source>
        <dbReference type="ARBA" id="ARBA00022840"/>
    </source>
</evidence>
<keyword evidence="6" id="KW-0067">ATP-binding</keyword>
<evidence type="ECO:0000256" key="4">
    <source>
        <dbReference type="ARBA" id="ARBA00022741"/>
    </source>
</evidence>
<dbReference type="Gene3D" id="3.30.310.80">
    <property type="entry name" value="Kinase associated domain 1, KA1"/>
    <property type="match status" value="1"/>
</dbReference>